<dbReference type="KEGG" id="blag:BLTE_27460"/>
<dbReference type="Proteomes" id="UP000266934">
    <property type="component" value="Chromosome"/>
</dbReference>
<evidence type="ECO:0000313" key="3">
    <source>
        <dbReference type="EMBL" id="BBF94061.1"/>
    </source>
</evidence>
<proteinExistence type="predicted"/>
<keyword evidence="4" id="KW-1185">Reference proteome</keyword>
<dbReference type="PROSITE" id="PS51750">
    <property type="entry name" value="BRO_N"/>
    <property type="match status" value="1"/>
</dbReference>
<feature type="region of interest" description="Disordered" evidence="1">
    <location>
        <begin position="1"/>
        <end position="33"/>
    </location>
</feature>
<dbReference type="AlphaFoldDB" id="A0A348G3C8"/>
<dbReference type="SMART" id="SM01040">
    <property type="entry name" value="Bro-N"/>
    <property type="match status" value="1"/>
</dbReference>
<sequence>MLAGEDRSKIREGRRSSCRLTPRSDVGVTGKGGPVSLISEPGLYPLIMRSDKPVAKKLRDWVTGTVLPAIRKRPTSEKFRLFRWGFCHFLSHWCHSGGRFREAFCALLRRQPACHGRRERLP</sequence>
<dbReference type="Pfam" id="PF02498">
    <property type="entry name" value="Bro-N"/>
    <property type="match status" value="1"/>
</dbReference>
<dbReference type="EMBL" id="AP018907">
    <property type="protein sequence ID" value="BBF94061.1"/>
    <property type="molecule type" value="Genomic_DNA"/>
</dbReference>
<feature type="compositionally biased region" description="Basic and acidic residues" evidence="1">
    <location>
        <begin position="1"/>
        <end position="15"/>
    </location>
</feature>
<evidence type="ECO:0000313" key="4">
    <source>
        <dbReference type="Proteomes" id="UP000266934"/>
    </source>
</evidence>
<dbReference type="OrthoDB" id="9808959at2"/>
<gene>
    <name evidence="3" type="ORF">BLTE_27460</name>
</gene>
<feature type="domain" description="Bro-N" evidence="2">
    <location>
        <begin position="1"/>
        <end position="74"/>
    </location>
</feature>
<evidence type="ECO:0000259" key="2">
    <source>
        <dbReference type="PROSITE" id="PS51750"/>
    </source>
</evidence>
<evidence type="ECO:0000256" key="1">
    <source>
        <dbReference type="SAM" id="MobiDB-lite"/>
    </source>
</evidence>
<organism evidence="3 4">
    <name type="scientific">Blastochloris tepida</name>
    <dbReference type="NCBI Taxonomy" id="2233851"/>
    <lineage>
        <taxon>Bacteria</taxon>
        <taxon>Pseudomonadati</taxon>
        <taxon>Pseudomonadota</taxon>
        <taxon>Alphaproteobacteria</taxon>
        <taxon>Hyphomicrobiales</taxon>
        <taxon>Blastochloridaceae</taxon>
        <taxon>Blastochloris</taxon>
    </lineage>
</organism>
<dbReference type="InterPro" id="IPR003497">
    <property type="entry name" value="BRO_N_domain"/>
</dbReference>
<protein>
    <recommendedName>
        <fullName evidence="2">Bro-N domain-containing protein</fullName>
    </recommendedName>
</protein>
<accession>A0A348G3C8</accession>
<name>A0A348G3C8_9HYPH</name>
<reference evidence="3 4" key="1">
    <citation type="submission" date="2018-08" db="EMBL/GenBank/DDBJ databases">
        <title>Complete genome sequencing of Blastochloris tepida GI.</title>
        <authorList>
            <person name="Tsukatani Y."/>
            <person name="Mori H."/>
        </authorList>
    </citation>
    <scope>NUCLEOTIDE SEQUENCE [LARGE SCALE GENOMIC DNA]</scope>
    <source>
        <strain evidence="3 4">GI</strain>
    </source>
</reference>